<organism evidence="1">
    <name type="scientific">Micrurus paraensis</name>
    <dbReference type="NCBI Taxonomy" id="1970185"/>
    <lineage>
        <taxon>Eukaryota</taxon>
        <taxon>Metazoa</taxon>
        <taxon>Chordata</taxon>
        <taxon>Craniata</taxon>
        <taxon>Vertebrata</taxon>
        <taxon>Euteleostomi</taxon>
        <taxon>Lepidosauria</taxon>
        <taxon>Squamata</taxon>
        <taxon>Bifurcata</taxon>
        <taxon>Unidentata</taxon>
        <taxon>Episquamata</taxon>
        <taxon>Toxicofera</taxon>
        <taxon>Serpentes</taxon>
        <taxon>Colubroidea</taxon>
        <taxon>Elapidae</taxon>
        <taxon>Elapinae</taxon>
        <taxon>Micrurus</taxon>
    </lineage>
</organism>
<evidence type="ECO:0000313" key="1">
    <source>
        <dbReference type="EMBL" id="LAB04261.1"/>
    </source>
</evidence>
<dbReference type="AlphaFoldDB" id="A0A2D4K6B8"/>
<accession>A0A2D4K6B8</accession>
<protein>
    <submittedName>
        <fullName evidence="1">Uncharacterized protein</fullName>
    </submittedName>
</protein>
<dbReference type="EMBL" id="IACL01043583">
    <property type="protein sequence ID" value="LAB04261.1"/>
    <property type="molecule type" value="Transcribed_RNA"/>
</dbReference>
<reference evidence="1" key="1">
    <citation type="submission" date="2017-07" db="EMBL/GenBank/DDBJ databases">
        <authorList>
            <person name="Mikheyev A."/>
            <person name="Grau M."/>
        </authorList>
    </citation>
    <scope>NUCLEOTIDE SEQUENCE</scope>
    <source>
        <tissue evidence="1">Venom_gland</tissue>
    </source>
</reference>
<name>A0A2D4K6B8_9SAUR</name>
<proteinExistence type="predicted"/>
<reference evidence="1" key="2">
    <citation type="submission" date="2017-11" db="EMBL/GenBank/DDBJ databases">
        <title>Coralsnake Venomics: Analyses of Venom Gland Transcriptomes and Proteomes of Six Brazilian Taxa.</title>
        <authorList>
            <person name="Aird S.D."/>
            <person name="Jorge da Silva N."/>
            <person name="Qiu L."/>
            <person name="Villar-Briones A."/>
            <person name="Aparecida-Saddi V."/>
            <person name="Campos-Telles M.P."/>
            <person name="Grau M."/>
            <person name="Mikheyev A.S."/>
        </authorList>
    </citation>
    <scope>NUCLEOTIDE SEQUENCE</scope>
    <source>
        <tissue evidence="1">Venom_gland</tissue>
    </source>
</reference>
<sequence length="99" mass="10988">MLPASHRWRFPCLHGQVSGIPQPSAVPRTVGWGPLYYMTSSIFSPFSLIWRLQGLECLEHREGQVHLSCPISTGSISYKPEVCDCHSKPPGEAMDLPVP</sequence>